<reference evidence="12" key="1">
    <citation type="submission" date="2016-08" db="EMBL/GenBank/DDBJ databases">
        <title>VSG repertoire of Trypanosoma brucei EATRO 1125.</title>
        <authorList>
            <person name="Cross G.A."/>
        </authorList>
    </citation>
    <scope>NUCLEOTIDE SEQUENCE</scope>
    <source>
        <strain evidence="12">EATRO 1125</strain>
    </source>
</reference>
<dbReference type="GO" id="GO:0098552">
    <property type="term" value="C:side of membrane"/>
    <property type="evidence" value="ECO:0007669"/>
    <property type="project" value="UniProtKB-KW"/>
</dbReference>
<dbReference type="InterPro" id="IPR025932">
    <property type="entry name" value="Trypano_VSG_B_N_dom"/>
</dbReference>
<feature type="domain" description="Trypanosome variant surface glycoprotein B-type N-terminal" evidence="11">
    <location>
        <begin position="13"/>
        <end position="351"/>
    </location>
</feature>
<dbReference type="GO" id="GO:0005886">
    <property type="term" value="C:plasma membrane"/>
    <property type="evidence" value="ECO:0007669"/>
    <property type="project" value="UniProtKB-SubCell"/>
</dbReference>
<protein>
    <submittedName>
        <fullName evidence="12">Variant surface glycoprotein 1125.1433</fullName>
    </submittedName>
</protein>
<evidence type="ECO:0000313" key="12">
    <source>
        <dbReference type="EMBL" id="APD73640.1"/>
    </source>
</evidence>
<keyword evidence="4" id="KW-0336">GPI-anchor</keyword>
<evidence type="ECO:0000256" key="9">
    <source>
        <dbReference type="SAM" id="MobiDB-lite"/>
    </source>
</evidence>
<keyword evidence="6" id="KW-0472">Membrane</keyword>
<keyword evidence="3" id="KW-1003">Cell membrane</keyword>
<accession>A0A1J0R744</accession>
<evidence type="ECO:0000259" key="11">
    <source>
        <dbReference type="Pfam" id="PF13206"/>
    </source>
</evidence>
<evidence type="ECO:0000256" key="8">
    <source>
        <dbReference type="ARBA" id="ARBA00023288"/>
    </source>
</evidence>
<feature type="region of interest" description="Disordered" evidence="9">
    <location>
        <begin position="294"/>
        <end position="320"/>
    </location>
</feature>
<evidence type="ECO:0000256" key="3">
    <source>
        <dbReference type="ARBA" id="ARBA00022475"/>
    </source>
</evidence>
<comment type="subcellular location">
    <subcellularLocation>
        <location evidence="2">Cell membrane</location>
        <topology evidence="2">Lipid-anchor</topology>
        <topology evidence="2">GPI-anchor</topology>
    </subcellularLocation>
</comment>
<name>A0A1J0R744_9TRYP</name>
<feature type="chain" id="PRO_5013357494" evidence="10">
    <location>
        <begin position="24"/>
        <end position="352"/>
    </location>
</feature>
<dbReference type="EMBL" id="KX699684">
    <property type="protein sequence ID" value="APD73640.1"/>
    <property type="molecule type" value="Genomic_DNA"/>
</dbReference>
<comment type="function">
    <text evidence="1">VSG forms a coat on the surface of the parasite. The trypanosome evades the immune response of the host by expressing a series of antigenically distinct VSGs from an estimated 1000 VSG genes.</text>
</comment>
<dbReference type="VEuPathDB" id="TriTrypDB:Tb427_000420700"/>
<dbReference type="Pfam" id="PF13206">
    <property type="entry name" value="VSG_B"/>
    <property type="match status" value="1"/>
</dbReference>
<evidence type="ECO:0000256" key="2">
    <source>
        <dbReference type="ARBA" id="ARBA00004609"/>
    </source>
</evidence>
<proteinExistence type="predicted"/>
<evidence type="ECO:0000256" key="6">
    <source>
        <dbReference type="ARBA" id="ARBA00023136"/>
    </source>
</evidence>
<evidence type="ECO:0000256" key="1">
    <source>
        <dbReference type="ARBA" id="ARBA00002523"/>
    </source>
</evidence>
<keyword evidence="8" id="KW-0449">Lipoprotein</keyword>
<evidence type="ECO:0000256" key="10">
    <source>
        <dbReference type="SAM" id="SignalP"/>
    </source>
</evidence>
<sequence length="352" mass="37513">MQHIILWTVITLAVTTLTTKVKAAVTEGQNDADFIALCGLIEFARDDTQEVEAATTIQHIAYELMAVNLSLAAQPIQTLVKAKRDESWSVLQAPFKEQAAPYERHWTAWTKLLKDDAPQNLKDKIKQFDVLKSNSDATIQLAFIADEALAVLENAETATKGTEKATIDVHLNKAPYGSASRTATLTFSGTKRQQLCGSDANTAGEQAGKALLSDLLCVCAGHSNEADGGKTCCKGCEAAPNNNEWVVTNTGKEKALAIANKCPPALKTVEKSTAVLNNRLATFYKAVKNAKGSGQEVKHALGTSEGNGSGGCTDEGNSGSHTGRCVKCNDDSVIANKPAIEWQTELRHAAAA</sequence>
<evidence type="ECO:0000256" key="5">
    <source>
        <dbReference type="ARBA" id="ARBA00022729"/>
    </source>
</evidence>
<keyword evidence="5 10" id="KW-0732">Signal</keyword>
<keyword evidence="7" id="KW-0325">Glycoprotein</keyword>
<feature type="signal peptide" evidence="10">
    <location>
        <begin position="1"/>
        <end position="23"/>
    </location>
</feature>
<organism evidence="12">
    <name type="scientific">Trypanosoma brucei</name>
    <dbReference type="NCBI Taxonomy" id="5691"/>
    <lineage>
        <taxon>Eukaryota</taxon>
        <taxon>Discoba</taxon>
        <taxon>Euglenozoa</taxon>
        <taxon>Kinetoplastea</taxon>
        <taxon>Metakinetoplastina</taxon>
        <taxon>Trypanosomatida</taxon>
        <taxon>Trypanosomatidae</taxon>
        <taxon>Trypanosoma</taxon>
    </lineage>
</organism>
<dbReference type="VEuPathDB" id="TriTrypDB:Tb927.9.16640"/>
<evidence type="ECO:0000256" key="7">
    <source>
        <dbReference type="ARBA" id="ARBA00023180"/>
    </source>
</evidence>
<evidence type="ECO:0000256" key="4">
    <source>
        <dbReference type="ARBA" id="ARBA00022622"/>
    </source>
</evidence>
<dbReference type="AlphaFoldDB" id="A0A1J0R744"/>